<sequence length="85" mass="10069">MMAKQRLFHSLRGLDRRLQKPYKDKVLCDRRPSIVQRTLGKRMDTQEHVCAIEPQPVHHAPDYKASCEEALRYTSLKLMANIRRH</sequence>
<name>B9T5E1_RICCO</name>
<protein>
    <submittedName>
        <fullName evidence="1">Uncharacterized protein</fullName>
    </submittedName>
</protein>
<dbReference type="Proteomes" id="UP000008311">
    <property type="component" value="Unassembled WGS sequence"/>
</dbReference>
<evidence type="ECO:0000313" key="1">
    <source>
        <dbReference type="EMBL" id="EEF28929.1"/>
    </source>
</evidence>
<proteinExistence type="predicted"/>
<keyword evidence="2" id="KW-1185">Reference proteome</keyword>
<organism evidence="1 2">
    <name type="scientific">Ricinus communis</name>
    <name type="common">Castor bean</name>
    <dbReference type="NCBI Taxonomy" id="3988"/>
    <lineage>
        <taxon>Eukaryota</taxon>
        <taxon>Viridiplantae</taxon>
        <taxon>Streptophyta</taxon>
        <taxon>Embryophyta</taxon>
        <taxon>Tracheophyta</taxon>
        <taxon>Spermatophyta</taxon>
        <taxon>Magnoliopsida</taxon>
        <taxon>eudicotyledons</taxon>
        <taxon>Gunneridae</taxon>
        <taxon>Pentapetalae</taxon>
        <taxon>rosids</taxon>
        <taxon>fabids</taxon>
        <taxon>Malpighiales</taxon>
        <taxon>Euphorbiaceae</taxon>
        <taxon>Acalyphoideae</taxon>
        <taxon>Acalypheae</taxon>
        <taxon>Ricinus</taxon>
    </lineage>
</organism>
<dbReference type="InParanoid" id="B9T5E1"/>
<dbReference type="EMBL" id="EQ974522">
    <property type="protein sequence ID" value="EEF28929.1"/>
    <property type="molecule type" value="Genomic_DNA"/>
</dbReference>
<evidence type="ECO:0000313" key="2">
    <source>
        <dbReference type="Proteomes" id="UP000008311"/>
    </source>
</evidence>
<dbReference type="AlphaFoldDB" id="B9T5E1"/>
<gene>
    <name evidence="1" type="ORF">RCOM_0098500</name>
</gene>
<reference evidence="2" key="1">
    <citation type="journal article" date="2010" name="Nat. Biotechnol.">
        <title>Draft genome sequence of the oilseed species Ricinus communis.</title>
        <authorList>
            <person name="Chan A.P."/>
            <person name="Crabtree J."/>
            <person name="Zhao Q."/>
            <person name="Lorenzi H."/>
            <person name="Orvis J."/>
            <person name="Puiu D."/>
            <person name="Melake-Berhan A."/>
            <person name="Jones K.M."/>
            <person name="Redman J."/>
            <person name="Chen G."/>
            <person name="Cahoon E.B."/>
            <person name="Gedil M."/>
            <person name="Stanke M."/>
            <person name="Haas B.J."/>
            <person name="Wortman J.R."/>
            <person name="Fraser-Liggett C.M."/>
            <person name="Ravel J."/>
            <person name="Rabinowicz P.D."/>
        </authorList>
    </citation>
    <scope>NUCLEOTIDE SEQUENCE [LARGE SCALE GENOMIC DNA]</scope>
    <source>
        <strain evidence="2">cv. Hale</strain>
    </source>
</reference>
<accession>B9T5E1</accession>